<evidence type="ECO:0000313" key="1">
    <source>
        <dbReference type="EMBL" id="KAF9496079.1"/>
    </source>
</evidence>
<gene>
    <name evidence="1" type="ORF">BDN71DRAFT_1430572</name>
</gene>
<name>A0A9P6A1C8_PLEER</name>
<protein>
    <submittedName>
        <fullName evidence="1">Uncharacterized protein</fullName>
    </submittedName>
</protein>
<dbReference type="AlphaFoldDB" id="A0A9P6A1C8"/>
<dbReference type="OrthoDB" id="2654423at2759"/>
<dbReference type="EMBL" id="MU154556">
    <property type="protein sequence ID" value="KAF9496079.1"/>
    <property type="molecule type" value="Genomic_DNA"/>
</dbReference>
<organism evidence="1 2">
    <name type="scientific">Pleurotus eryngii</name>
    <name type="common">Boletus of the steppes</name>
    <dbReference type="NCBI Taxonomy" id="5323"/>
    <lineage>
        <taxon>Eukaryota</taxon>
        <taxon>Fungi</taxon>
        <taxon>Dikarya</taxon>
        <taxon>Basidiomycota</taxon>
        <taxon>Agaricomycotina</taxon>
        <taxon>Agaricomycetes</taxon>
        <taxon>Agaricomycetidae</taxon>
        <taxon>Agaricales</taxon>
        <taxon>Pleurotineae</taxon>
        <taxon>Pleurotaceae</taxon>
        <taxon>Pleurotus</taxon>
    </lineage>
</organism>
<proteinExistence type="predicted"/>
<dbReference type="Proteomes" id="UP000807025">
    <property type="component" value="Unassembled WGS sequence"/>
</dbReference>
<keyword evidence="2" id="KW-1185">Reference proteome</keyword>
<accession>A0A9P6A1C8</accession>
<reference evidence="1" key="1">
    <citation type="submission" date="2020-11" db="EMBL/GenBank/DDBJ databases">
        <authorList>
            <consortium name="DOE Joint Genome Institute"/>
            <person name="Ahrendt S."/>
            <person name="Riley R."/>
            <person name="Andreopoulos W."/>
            <person name="Labutti K."/>
            <person name="Pangilinan J."/>
            <person name="Ruiz-Duenas F.J."/>
            <person name="Barrasa J.M."/>
            <person name="Sanchez-Garcia M."/>
            <person name="Camarero S."/>
            <person name="Miyauchi S."/>
            <person name="Serrano A."/>
            <person name="Linde D."/>
            <person name="Babiker R."/>
            <person name="Drula E."/>
            <person name="Ayuso-Fernandez I."/>
            <person name="Pacheco R."/>
            <person name="Padilla G."/>
            <person name="Ferreira P."/>
            <person name="Barriuso J."/>
            <person name="Kellner H."/>
            <person name="Castanera R."/>
            <person name="Alfaro M."/>
            <person name="Ramirez L."/>
            <person name="Pisabarro A.G."/>
            <person name="Kuo A."/>
            <person name="Tritt A."/>
            <person name="Lipzen A."/>
            <person name="He G."/>
            <person name="Yan M."/>
            <person name="Ng V."/>
            <person name="Cullen D."/>
            <person name="Martin F."/>
            <person name="Rosso M.-N."/>
            <person name="Henrissat B."/>
            <person name="Hibbett D."/>
            <person name="Martinez A.T."/>
            <person name="Grigoriev I.V."/>
        </authorList>
    </citation>
    <scope>NUCLEOTIDE SEQUENCE</scope>
    <source>
        <strain evidence="1">ATCC 90797</strain>
    </source>
</reference>
<evidence type="ECO:0000313" key="2">
    <source>
        <dbReference type="Proteomes" id="UP000807025"/>
    </source>
</evidence>
<comment type="caution">
    <text evidence="1">The sequence shown here is derived from an EMBL/GenBank/DDBJ whole genome shotgun (WGS) entry which is preliminary data.</text>
</comment>
<sequence length="165" mass="18395">MGHSHPTLYYTPEEKLIANCAKSKQSYYKQPKLYRTLEEKATANCTKSKCSYNGCSERAATKLISTPALGKALKHLYQNYMVSHCKDKLSNTTIHLEGLQNITNHCLDGILQLAGVGIELGMVQTLGYAVAKVLAWLENIMCCVMCGYSEVIEMHTMHQLLYQGA</sequence>